<protein>
    <submittedName>
        <fullName evidence="1">Uncharacterized protein</fullName>
    </submittedName>
</protein>
<dbReference type="Proteomes" id="UP001595850">
    <property type="component" value="Unassembled WGS sequence"/>
</dbReference>
<keyword evidence="2" id="KW-1185">Reference proteome</keyword>
<comment type="caution">
    <text evidence="1">The sequence shown here is derived from an EMBL/GenBank/DDBJ whole genome shotgun (WGS) entry which is preliminary data.</text>
</comment>
<proteinExistence type="predicted"/>
<reference evidence="2" key="1">
    <citation type="journal article" date="2019" name="Int. J. Syst. Evol. Microbiol.">
        <title>The Global Catalogue of Microorganisms (GCM) 10K type strain sequencing project: providing services to taxonomists for standard genome sequencing and annotation.</title>
        <authorList>
            <consortium name="The Broad Institute Genomics Platform"/>
            <consortium name="The Broad Institute Genome Sequencing Center for Infectious Disease"/>
            <person name="Wu L."/>
            <person name="Ma J."/>
        </authorList>
    </citation>
    <scope>NUCLEOTIDE SEQUENCE [LARGE SCALE GENOMIC DNA]</scope>
    <source>
        <strain evidence="2">TBRC 4489</strain>
    </source>
</reference>
<organism evidence="1 2">
    <name type="scientific">Planomonospora corallina</name>
    <dbReference type="NCBI Taxonomy" id="1806052"/>
    <lineage>
        <taxon>Bacteria</taxon>
        <taxon>Bacillati</taxon>
        <taxon>Actinomycetota</taxon>
        <taxon>Actinomycetes</taxon>
        <taxon>Streptosporangiales</taxon>
        <taxon>Streptosporangiaceae</taxon>
        <taxon>Planomonospora</taxon>
    </lineage>
</organism>
<sequence>MGPVADRLSGEAGEAGERAALAFHARRGPESALGPDGTGIDLYAALPAT</sequence>
<gene>
    <name evidence="1" type="ORF">ACFOWE_12050</name>
</gene>
<dbReference type="RefSeq" id="WP_377287356.1">
    <property type="nucleotide sequence ID" value="NZ_JBHSBM010000016.1"/>
</dbReference>
<evidence type="ECO:0000313" key="1">
    <source>
        <dbReference type="EMBL" id="MFC4059034.1"/>
    </source>
</evidence>
<accession>A0ABV8I7X5</accession>
<dbReference type="EMBL" id="JBHSBM010000016">
    <property type="protein sequence ID" value="MFC4059034.1"/>
    <property type="molecule type" value="Genomic_DNA"/>
</dbReference>
<name>A0ABV8I7X5_9ACTN</name>
<evidence type="ECO:0000313" key="2">
    <source>
        <dbReference type="Proteomes" id="UP001595850"/>
    </source>
</evidence>